<dbReference type="InterPro" id="IPR036388">
    <property type="entry name" value="WH-like_DNA-bd_sf"/>
</dbReference>
<dbReference type="SMART" id="SM00448">
    <property type="entry name" value="REC"/>
    <property type="match status" value="1"/>
</dbReference>
<keyword evidence="1" id="KW-0597">Phosphoprotein</keyword>
<evidence type="ECO:0000259" key="7">
    <source>
        <dbReference type="PROSITE" id="PS51755"/>
    </source>
</evidence>
<reference evidence="8" key="1">
    <citation type="submission" date="2018-05" db="EMBL/GenBank/DDBJ databases">
        <authorList>
            <person name="Lanie J.A."/>
            <person name="Ng W.-L."/>
            <person name="Kazmierczak K.M."/>
            <person name="Andrzejewski T.M."/>
            <person name="Davidsen T.M."/>
            <person name="Wayne K.J."/>
            <person name="Tettelin H."/>
            <person name="Glass J.I."/>
            <person name="Rusch D."/>
            <person name="Podicherti R."/>
            <person name="Tsui H.-C.T."/>
            <person name="Winkler M.E."/>
        </authorList>
    </citation>
    <scope>NUCLEOTIDE SEQUENCE</scope>
</reference>
<accession>A0A381QX64</accession>
<dbReference type="SUPFAM" id="SSF46894">
    <property type="entry name" value="C-terminal effector domain of the bipartite response regulators"/>
    <property type="match status" value="1"/>
</dbReference>
<dbReference type="InterPro" id="IPR011006">
    <property type="entry name" value="CheY-like_superfamily"/>
</dbReference>
<dbReference type="Pfam" id="PF00486">
    <property type="entry name" value="Trans_reg_C"/>
    <property type="match status" value="1"/>
</dbReference>
<dbReference type="GO" id="GO:0000976">
    <property type="term" value="F:transcription cis-regulatory region binding"/>
    <property type="evidence" value="ECO:0007669"/>
    <property type="project" value="TreeGrafter"/>
</dbReference>
<dbReference type="Gene3D" id="3.40.50.2300">
    <property type="match status" value="1"/>
</dbReference>
<dbReference type="SMART" id="SM00862">
    <property type="entry name" value="Trans_reg_C"/>
    <property type="match status" value="1"/>
</dbReference>
<sequence length="229" mass="25932">MAKRILLVEDEPGLQVTLSDRLRSEGYEVETASDGETGYERATEETFDLIILDIMLPGKNGFDVCRDLRQDGMTKPILMLTARDQLADKVVGLKLGGDDYLTKPFENIELLARVEALLRRSATSATIHSTDSYEFGEVLVDFRKSEVTLSGKLVDLSAREFQLLCYFIENRESLLSRDELLNNVWGYDVTPSTRTVDVHIARLRQKIEANPKYPVHIRTVHGMGYKFIG</sequence>
<dbReference type="Gene3D" id="1.10.10.10">
    <property type="entry name" value="Winged helix-like DNA-binding domain superfamily/Winged helix DNA-binding domain"/>
    <property type="match status" value="1"/>
</dbReference>
<proteinExistence type="predicted"/>
<keyword evidence="5" id="KW-0804">Transcription</keyword>
<feature type="domain" description="OmpR/PhoB-type" evidence="7">
    <location>
        <begin position="130"/>
        <end position="229"/>
    </location>
</feature>
<dbReference type="PANTHER" id="PTHR48111:SF1">
    <property type="entry name" value="TWO-COMPONENT RESPONSE REGULATOR ORR33"/>
    <property type="match status" value="1"/>
</dbReference>
<dbReference type="Gene3D" id="6.10.250.690">
    <property type="match status" value="1"/>
</dbReference>
<evidence type="ECO:0000256" key="1">
    <source>
        <dbReference type="ARBA" id="ARBA00022553"/>
    </source>
</evidence>
<dbReference type="FunFam" id="3.40.50.2300:FF:000001">
    <property type="entry name" value="DNA-binding response regulator PhoB"/>
    <property type="match status" value="1"/>
</dbReference>
<dbReference type="GO" id="GO:0006355">
    <property type="term" value="P:regulation of DNA-templated transcription"/>
    <property type="evidence" value="ECO:0007669"/>
    <property type="project" value="InterPro"/>
</dbReference>
<dbReference type="InterPro" id="IPR001789">
    <property type="entry name" value="Sig_transdc_resp-reg_receiver"/>
</dbReference>
<dbReference type="CDD" id="cd17574">
    <property type="entry name" value="REC_OmpR"/>
    <property type="match status" value="1"/>
</dbReference>
<dbReference type="FunFam" id="1.10.10.10:FF:000018">
    <property type="entry name" value="DNA-binding response regulator ResD"/>
    <property type="match status" value="1"/>
</dbReference>
<dbReference type="AlphaFoldDB" id="A0A381QX64"/>
<dbReference type="SUPFAM" id="SSF52172">
    <property type="entry name" value="CheY-like"/>
    <property type="match status" value="1"/>
</dbReference>
<organism evidence="8">
    <name type="scientific">marine metagenome</name>
    <dbReference type="NCBI Taxonomy" id="408172"/>
    <lineage>
        <taxon>unclassified sequences</taxon>
        <taxon>metagenomes</taxon>
        <taxon>ecological metagenomes</taxon>
    </lineage>
</organism>
<dbReference type="InterPro" id="IPR039420">
    <property type="entry name" value="WalR-like"/>
</dbReference>
<evidence type="ECO:0000259" key="6">
    <source>
        <dbReference type="PROSITE" id="PS50110"/>
    </source>
</evidence>
<dbReference type="EMBL" id="UINC01001501">
    <property type="protein sequence ID" value="SUZ82307.1"/>
    <property type="molecule type" value="Genomic_DNA"/>
</dbReference>
<dbReference type="GO" id="GO:0032993">
    <property type="term" value="C:protein-DNA complex"/>
    <property type="evidence" value="ECO:0007669"/>
    <property type="project" value="TreeGrafter"/>
</dbReference>
<feature type="domain" description="Response regulatory" evidence="6">
    <location>
        <begin position="4"/>
        <end position="118"/>
    </location>
</feature>
<protein>
    <recommendedName>
        <fullName evidence="9">DNA-binding response regulator</fullName>
    </recommendedName>
</protein>
<dbReference type="GO" id="GO:0005829">
    <property type="term" value="C:cytosol"/>
    <property type="evidence" value="ECO:0007669"/>
    <property type="project" value="TreeGrafter"/>
</dbReference>
<evidence type="ECO:0000256" key="3">
    <source>
        <dbReference type="ARBA" id="ARBA00023015"/>
    </source>
</evidence>
<dbReference type="CDD" id="cd00383">
    <property type="entry name" value="trans_reg_C"/>
    <property type="match status" value="1"/>
</dbReference>
<keyword evidence="2" id="KW-0902">Two-component regulatory system</keyword>
<dbReference type="GO" id="GO:0000156">
    <property type="term" value="F:phosphorelay response regulator activity"/>
    <property type="evidence" value="ECO:0007669"/>
    <property type="project" value="TreeGrafter"/>
</dbReference>
<evidence type="ECO:0000256" key="4">
    <source>
        <dbReference type="ARBA" id="ARBA00023125"/>
    </source>
</evidence>
<gene>
    <name evidence="8" type="ORF">METZ01_LOCUS35161</name>
</gene>
<evidence type="ECO:0000313" key="8">
    <source>
        <dbReference type="EMBL" id="SUZ82307.1"/>
    </source>
</evidence>
<evidence type="ECO:0000256" key="2">
    <source>
        <dbReference type="ARBA" id="ARBA00023012"/>
    </source>
</evidence>
<dbReference type="Pfam" id="PF00072">
    <property type="entry name" value="Response_reg"/>
    <property type="match status" value="1"/>
</dbReference>
<dbReference type="PROSITE" id="PS51755">
    <property type="entry name" value="OMPR_PHOB"/>
    <property type="match status" value="1"/>
</dbReference>
<dbReference type="InterPro" id="IPR016032">
    <property type="entry name" value="Sig_transdc_resp-reg_C-effctor"/>
</dbReference>
<evidence type="ECO:0008006" key="9">
    <source>
        <dbReference type="Google" id="ProtNLM"/>
    </source>
</evidence>
<evidence type="ECO:0000256" key="5">
    <source>
        <dbReference type="ARBA" id="ARBA00023163"/>
    </source>
</evidence>
<dbReference type="PROSITE" id="PS50110">
    <property type="entry name" value="RESPONSE_REGULATORY"/>
    <property type="match status" value="1"/>
</dbReference>
<keyword evidence="4" id="KW-0238">DNA-binding</keyword>
<keyword evidence="3" id="KW-0805">Transcription regulation</keyword>
<dbReference type="PANTHER" id="PTHR48111">
    <property type="entry name" value="REGULATOR OF RPOS"/>
    <property type="match status" value="1"/>
</dbReference>
<name>A0A381QX64_9ZZZZ</name>
<dbReference type="InterPro" id="IPR001867">
    <property type="entry name" value="OmpR/PhoB-type_DNA-bd"/>
</dbReference>